<name>A0A3N6PEI3_NATCH</name>
<evidence type="ECO:0000313" key="3">
    <source>
        <dbReference type="Proteomes" id="UP000282323"/>
    </source>
</evidence>
<feature type="region of interest" description="Disordered" evidence="1">
    <location>
        <begin position="1"/>
        <end position="39"/>
    </location>
</feature>
<dbReference type="Proteomes" id="UP000282323">
    <property type="component" value="Unassembled WGS sequence"/>
</dbReference>
<dbReference type="RefSeq" id="WP_124194764.1">
    <property type="nucleotide sequence ID" value="NZ_REGA01000004.1"/>
</dbReference>
<dbReference type="AlphaFoldDB" id="A0A3N6PEI3"/>
<sequence>MSQETPEFSEFRSPVELEQEKIQSRPITEDMKDLNETEPGDEVKVFLEDGTEKEITIKRQTHEFGGLHNSKLVAEDLFEVVETKDREELLLCDIESHEQKRVEGVKTE</sequence>
<gene>
    <name evidence="2" type="ORF">EA473_06130</name>
</gene>
<feature type="compositionally biased region" description="Basic and acidic residues" evidence="1">
    <location>
        <begin position="9"/>
        <end position="39"/>
    </location>
</feature>
<evidence type="ECO:0000313" key="2">
    <source>
        <dbReference type="EMBL" id="RQG95765.1"/>
    </source>
</evidence>
<dbReference type="EMBL" id="REGA01000004">
    <property type="protein sequence ID" value="RQG95765.1"/>
    <property type="molecule type" value="Genomic_DNA"/>
</dbReference>
<keyword evidence="3" id="KW-1185">Reference proteome</keyword>
<organism evidence="2 3">
    <name type="scientific">Natrarchaeobius chitinivorans</name>
    <dbReference type="NCBI Taxonomy" id="1679083"/>
    <lineage>
        <taxon>Archaea</taxon>
        <taxon>Methanobacteriati</taxon>
        <taxon>Methanobacteriota</taxon>
        <taxon>Stenosarchaea group</taxon>
        <taxon>Halobacteria</taxon>
        <taxon>Halobacteriales</taxon>
        <taxon>Natrialbaceae</taxon>
        <taxon>Natrarchaeobius</taxon>
    </lineage>
</organism>
<evidence type="ECO:0000256" key="1">
    <source>
        <dbReference type="SAM" id="MobiDB-lite"/>
    </source>
</evidence>
<accession>A0A3N6PEI3</accession>
<reference evidence="2 3" key="1">
    <citation type="submission" date="2018-10" db="EMBL/GenBank/DDBJ databases">
        <title>Natrarchaeobius chitinivorans gen. nov., sp. nov., and Natrarchaeobius haloalkaliphilus sp. nov., alkaliphilic, chitin-utilizing haloarchaea from hypersaline alkaline lakes.</title>
        <authorList>
            <person name="Sorokin D.Y."/>
            <person name="Elcheninov A.G."/>
            <person name="Kostrikina N.A."/>
            <person name="Bale N.J."/>
            <person name="Sinninghe Damste J.S."/>
            <person name="Khijniak T.V."/>
            <person name="Kublanov I.V."/>
            <person name="Toshchakov S.V."/>
        </authorList>
    </citation>
    <scope>NUCLEOTIDE SEQUENCE [LARGE SCALE GENOMIC DNA]</scope>
    <source>
        <strain evidence="2 3">AArcht4T</strain>
    </source>
</reference>
<protein>
    <submittedName>
        <fullName evidence="2">Uncharacterized protein</fullName>
    </submittedName>
</protein>
<proteinExistence type="predicted"/>
<comment type="caution">
    <text evidence="2">The sequence shown here is derived from an EMBL/GenBank/DDBJ whole genome shotgun (WGS) entry which is preliminary data.</text>
</comment>